<sequence>MTRPKIIWSIISLVLIIGLVGVFGLSETAGQESKDSREILKQADELFKAEKWKEAVLLYHQLINQYREVSGVRNKRKQIDAKIKTCEEKLGISKDIKDIFHGQVELKRKSARKNILKATYDFSDPEQIDDFVRSPATNMSIDDGALEVSGSEGYGSCSLLDAIFKDELTVQCSITILPADEQEADIAVFYNRNNGTGYLFSMGYQDDDYW</sequence>
<gene>
    <name evidence="2" type="ORF">S06H3_56485</name>
</gene>
<evidence type="ECO:0000313" key="2">
    <source>
        <dbReference type="EMBL" id="GAI52886.1"/>
    </source>
</evidence>
<organism evidence="2">
    <name type="scientific">marine sediment metagenome</name>
    <dbReference type="NCBI Taxonomy" id="412755"/>
    <lineage>
        <taxon>unclassified sequences</taxon>
        <taxon>metagenomes</taxon>
        <taxon>ecological metagenomes</taxon>
    </lineage>
</organism>
<keyword evidence="1" id="KW-1133">Transmembrane helix</keyword>
<dbReference type="EMBL" id="BARV01036335">
    <property type="protein sequence ID" value="GAI52886.1"/>
    <property type="molecule type" value="Genomic_DNA"/>
</dbReference>
<accession>X1QDI7</accession>
<keyword evidence="1" id="KW-0472">Membrane</keyword>
<keyword evidence="1" id="KW-0812">Transmembrane</keyword>
<protein>
    <submittedName>
        <fullName evidence="2">Uncharacterized protein</fullName>
    </submittedName>
</protein>
<comment type="caution">
    <text evidence="2">The sequence shown here is derived from an EMBL/GenBank/DDBJ whole genome shotgun (WGS) entry which is preliminary data.</text>
</comment>
<feature type="non-terminal residue" evidence="2">
    <location>
        <position position="210"/>
    </location>
</feature>
<proteinExistence type="predicted"/>
<name>X1QDI7_9ZZZZ</name>
<dbReference type="AlphaFoldDB" id="X1QDI7"/>
<reference evidence="2" key="1">
    <citation type="journal article" date="2014" name="Front. Microbiol.">
        <title>High frequency of phylogenetically diverse reductive dehalogenase-homologous genes in deep subseafloor sedimentary metagenomes.</title>
        <authorList>
            <person name="Kawai M."/>
            <person name="Futagami T."/>
            <person name="Toyoda A."/>
            <person name="Takaki Y."/>
            <person name="Nishi S."/>
            <person name="Hori S."/>
            <person name="Arai W."/>
            <person name="Tsubouchi T."/>
            <person name="Morono Y."/>
            <person name="Uchiyama I."/>
            <person name="Ito T."/>
            <person name="Fujiyama A."/>
            <person name="Inagaki F."/>
            <person name="Takami H."/>
        </authorList>
    </citation>
    <scope>NUCLEOTIDE SEQUENCE</scope>
    <source>
        <strain evidence="2">Expedition CK06-06</strain>
    </source>
</reference>
<evidence type="ECO:0000256" key="1">
    <source>
        <dbReference type="SAM" id="Phobius"/>
    </source>
</evidence>
<feature type="transmembrane region" description="Helical" evidence="1">
    <location>
        <begin position="6"/>
        <end position="25"/>
    </location>
</feature>